<organism evidence="1 2">
    <name type="scientific">Plantactinospora endophytica</name>
    <dbReference type="NCBI Taxonomy" id="673535"/>
    <lineage>
        <taxon>Bacteria</taxon>
        <taxon>Bacillati</taxon>
        <taxon>Actinomycetota</taxon>
        <taxon>Actinomycetes</taxon>
        <taxon>Micromonosporales</taxon>
        <taxon>Micromonosporaceae</taxon>
        <taxon>Plantactinospora</taxon>
    </lineage>
</organism>
<dbReference type="Proteomes" id="UP000646749">
    <property type="component" value="Unassembled WGS sequence"/>
</dbReference>
<keyword evidence="2" id="KW-1185">Reference proteome</keyword>
<name>A0ABQ4DTF1_9ACTN</name>
<proteinExistence type="predicted"/>
<dbReference type="EMBL" id="BONW01000002">
    <property type="protein sequence ID" value="GIG85733.1"/>
    <property type="molecule type" value="Genomic_DNA"/>
</dbReference>
<evidence type="ECO:0000313" key="2">
    <source>
        <dbReference type="Proteomes" id="UP000646749"/>
    </source>
</evidence>
<sequence>MEREHSMAIVERHRPAPLWRLLGLWRCIACRGRWPCPRYRDARSSLLAQNRHDVTEVARRLNTRWPRP</sequence>
<gene>
    <name evidence="1" type="ORF">Pen02_06690</name>
</gene>
<reference evidence="1 2" key="1">
    <citation type="submission" date="2021-01" db="EMBL/GenBank/DDBJ databases">
        <title>Whole genome shotgun sequence of Plantactinospora endophytica NBRC 110450.</title>
        <authorList>
            <person name="Komaki H."/>
            <person name="Tamura T."/>
        </authorList>
    </citation>
    <scope>NUCLEOTIDE SEQUENCE [LARGE SCALE GENOMIC DNA]</scope>
    <source>
        <strain evidence="1 2">NBRC 110450</strain>
    </source>
</reference>
<accession>A0ABQ4DTF1</accession>
<comment type="caution">
    <text evidence="1">The sequence shown here is derived from an EMBL/GenBank/DDBJ whole genome shotgun (WGS) entry which is preliminary data.</text>
</comment>
<evidence type="ECO:0000313" key="1">
    <source>
        <dbReference type="EMBL" id="GIG85733.1"/>
    </source>
</evidence>
<evidence type="ECO:0008006" key="3">
    <source>
        <dbReference type="Google" id="ProtNLM"/>
    </source>
</evidence>
<protein>
    <recommendedName>
        <fullName evidence="3">Flavin reductase</fullName>
    </recommendedName>
</protein>